<evidence type="ECO:0008006" key="3">
    <source>
        <dbReference type="Google" id="ProtNLM"/>
    </source>
</evidence>
<reference evidence="1 2" key="1">
    <citation type="submission" date="2019-09" db="EMBL/GenBank/DDBJ databases">
        <authorList>
            <person name="Depoorter E."/>
        </authorList>
    </citation>
    <scope>NUCLEOTIDE SEQUENCE [LARGE SCALE GENOMIC DNA]</scope>
    <source>
        <strain evidence="1">LMG 6863</strain>
    </source>
</reference>
<dbReference type="AlphaFoldDB" id="A0A6P2MJU1"/>
<dbReference type="Proteomes" id="UP000494170">
    <property type="component" value="Unassembled WGS sequence"/>
</dbReference>
<sequence length="366" mass="41694">MPIDSFHEGADSLDDRWDTLILCTPADCYVDVLKTLPWDRLARIRSIVLMSPFLGAALLVEAALPPNRQFNVICLSSYFGDTKILDASRPLAATTKAFKRRIFIAANRECATLHTVRRAVERHGIEVVTMRSPLEAEARSITTYVHSPLVLCPSALEHVLFSNGPDRYIYKLHPEGPITPQVMRSMVRLWKEISTLLEHMGAQPVNLLKFLNDDNYPVDDVMLRRDAITHFPDFDELHQEYLLFVRYSALLVDPFSQPDEHGRYFDFSAVPFRRASVDADGLWQVPRVPLEDHRKLSLIHCLGQCFDLQMPHARALLSNYESAIQRFIREKGAGNCHPTILQETTQAQAETIYRQWSTTCGKAESC</sequence>
<evidence type="ECO:0000313" key="1">
    <source>
        <dbReference type="EMBL" id="VWB85681.1"/>
    </source>
</evidence>
<accession>A0A6P2MJU1</accession>
<dbReference type="EMBL" id="CABVPY010000025">
    <property type="protein sequence ID" value="VWB85681.1"/>
    <property type="molecule type" value="Genomic_DNA"/>
</dbReference>
<gene>
    <name evidence="1" type="ORF">BLA6863_04072</name>
</gene>
<proteinExistence type="predicted"/>
<dbReference type="Pfam" id="PF10100">
    <property type="entry name" value="Staph_opine_DH"/>
    <property type="match status" value="1"/>
</dbReference>
<evidence type="ECO:0000313" key="2">
    <source>
        <dbReference type="Proteomes" id="UP000494170"/>
    </source>
</evidence>
<dbReference type="InterPro" id="IPR016935">
    <property type="entry name" value="Opine_metallophore_DH"/>
</dbReference>
<organism evidence="1 2">
    <name type="scientific">Burkholderia lata (strain ATCC 17760 / DSM 23089 / LMG 22485 / NCIMB 9086 / R18194 / 383)</name>
    <dbReference type="NCBI Taxonomy" id="482957"/>
    <lineage>
        <taxon>Bacteria</taxon>
        <taxon>Pseudomonadati</taxon>
        <taxon>Pseudomonadota</taxon>
        <taxon>Betaproteobacteria</taxon>
        <taxon>Burkholderiales</taxon>
        <taxon>Burkholderiaceae</taxon>
        <taxon>Burkholderia</taxon>
        <taxon>Burkholderia cepacia complex</taxon>
    </lineage>
</organism>
<name>A0A6P2MJU1_BURL3</name>
<protein>
    <recommendedName>
        <fullName evidence="3">DUF2338 domain-containing protein</fullName>
    </recommendedName>
</protein>